<sequence length="188" mass="21972">MKIKYIFQFILLNLLLFFVACNKDKYYEGEKDPKKIKGYKNENYYASGEMDSLQAISHITAQKLQEVYDLAILAAENKSNKDIDTLLLSQLQGYFPQEDTIFVSRIVNGLDSLKVKFVKIELDKKSLENFNALHDSIGTVKYKIQFYDKNKKFFTSQDKKANYILKKNPEKFKSEFKFYFSSIGNAEK</sequence>
<dbReference type="RefSeq" id="WP_105194183.1">
    <property type="nucleotide sequence ID" value="NZ_PSZM01000002.1"/>
</dbReference>
<comment type="caution">
    <text evidence="1">The sequence shown here is derived from an EMBL/GenBank/DDBJ whole genome shotgun (WGS) entry which is preliminary data.</text>
</comment>
<name>A0A2S8AFX3_9FLAO</name>
<protein>
    <recommendedName>
        <fullName evidence="3">Lipoprotein</fullName>
    </recommendedName>
</protein>
<dbReference type="OrthoDB" id="1453399at2"/>
<gene>
    <name evidence="1" type="ORF">C4S77_02035</name>
</gene>
<accession>A0A2S8AFX3</accession>
<evidence type="ECO:0008006" key="3">
    <source>
        <dbReference type="Google" id="ProtNLM"/>
    </source>
</evidence>
<dbReference type="Proteomes" id="UP000238042">
    <property type="component" value="Unassembled WGS sequence"/>
</dbReference>
<dbReference type="EMBL" id="PSZM01000002">
    <property type="protein sequence ID" value="PQL95016.1"/>
    <property type="molecule type" value="Genomic_DNA"/>
</dbReference>
<proteinExistence type="predicted"/>
<dbReference type="AlphaFoldDB" id="A0A2S8AFX3"/>
<dbReference type="PROSITE" id="PS51257">
    <property type="entry name" value="PROKAR_LIPOPROTEIN"/>
    <property type="match status" value="1"/>
</dbReference>
<reference evidence="1 2" key="1">
    <citation type="submission" date="2018-02" db="EMBL/GenBank/DDBJ databases">
        <title>Genome sequences of Apibacter spp., gut symbionts of Asian honey bees.</title>
        <authorList>
            <person name="Kwong W.K."/>
            <person name="Steele M.I."/>
            <person name="Moran N.A."/>
        </authorList>
    </citation>
    <scope>NUCLEOTIDE SEQUENCE [LARGE SCALE GENOMIC DNA]</scope>
    <source>
        <strain evidence="2">wkB301</strain>
    </source>
</reference>
<evidence type="ECO:0000313" key="1">
    <source>
        <dbReference type="EMBL" id="PQL95016.1"/>
    </source>
</evidence>
<organism evidence="1 2">
    <name type="scientific">Apibacter adventoris</name>
    <dbReference type="NCBI Taxonomy" id="1679466"/>
    <lineage>
        <taxon>Bacteria</taxon>
        <taxon>Pseudomonadati</taxon>
        <taxon>Bacteroidota</taxon>
        <taxon>Flavobacteriia</taxon>
        <taxon>Flavobacteriales</taxon>
        <taxon>Weeksellaceae</taxon>
        <taxon>Apibacter</taxon>
    </lineage>
</organism>
<evidence type="ECO:0000313" key="2">
    <source>
        <dbReference type="Proteomes" id="UP000238042"/>
    </source>
</evidence>
<keyword evidence="2" id="KW-1185">Reference proteome</keyword>